<organism evidence="3 4">
    <name type="scientific">Thermonema lapsum</name>
    <dbReference type="NCBI Taxonomy" id="28195"/>
    <lineage>
        <taxon>Bacteria</taxon>
        <taxon>Pseudomonadati</taxon>
        <taxon>Bacteroidota</taxon>
        <taxon>Cytophagia</taxon>
        <taxon>Cytophagales</taxon>
        <taxon>Thermonemataceae</taxon>
        <taxon>Thermonema</taxon>
    </lineage>
</organism>
<feature type="repeat" description="TPR" evidence="1">
    <location>
        <begin position="466"/>
        <end position="499"/>
    </location>
</feature>
<keyword evidence="2" id="KW-0732">Signal</keyword>
<dbReference type="SMART" id="SM00028">
    <property type="entry name" value="TPR"/>
    <property type="match status" value="3"/>
</dbReference>
<evidence type="ECO:0000313" key="4">
    <source>
        <dbReference type="Proteomes" id="UP000537126"/>
    </source>
</evidence>
<dbReference type="Proteomes" id="UP000537126">
    <property type="component" value="Unassembled WGS sequence"/>
</dbReference>
<dbReference type="RefSeq" id="WP_166921017.1">
    <property type="nucleotide sequence ID" value="NZ_JAASRN010000008.1"/>
</dbReference>
<dbReference type="AlphaFoldDB" id="A0A846MTR6"/>
<accession>A0A846MTR6</accession>
<proteinExistence type="predicted"/>
<gene>
    <name evidence="3" type="ORF">FHS56_002378</name>
</gene>
<dbReference type="InterPro" id="IPR011990">
    <property type="entry name" value="TPR-like_helical_dom_sf"/>
</dbReference>
<dbReference type="PROSITE" id="PS51257">
    <property type="entry name" value="PROKAR_LIPOPROTEIN"/>
    <property type="match status" value="1"/>
</dbReference>
<dbReference type="Gene3D" id="1.25.40.10">
    <property type="entry name" value="Tetratricopeptide repeat domain"/>
    <property type="match status" value="2"/>
</dbReference>
<keyword evidence="4" id="KW-1185">Reference proteome</keyword>
<dbReference type="InterPro" id="IPR019734">
    <property type="entry name" value="TPR_rpt"/>
</dbReference>
<dbReference type="NCBIfam" id="NF047558">
    <property type="entry name" value="TPR_END_plus"/>
    <property type="match status" value="1"/>
</dbReference>
<name>A0A846MTR6_9BACT</name>
<evidence type="ECO:0000313" key="3">
    <source>
        <dbReference type="EMBL" id="NIK74845.1"/>
    </source>
</evidence>
<reference evidence="3 4" key="1">
    <citation type="submission" date="2020-03" db="EMBL/GenBank/DDBJ databases">
        <title>Genomic Encyclopedia of Type Strains, Phase IV (KMG-IV): sequencing the most valuable type-strain genomes for metagenomic binning, comparative biology and taxonomic classification.</title>
        <authorList>
            <person name="Goeker M."/>
        </authorList>
    </citation>
    <scope>NUCLEOTIDE SEQUENCE [LARGE SCALE GENOMIC DNA]</scope>
    <source>
        <strain evidence="3 4">DSM 5718</strain>
    </source>
</reference>
<dbReference type="PROSITE" id="PS50005">
    <property type="entry name" value="TPR"/>
    <property type="match status" value="1"/>
</dbReference>
<keyword evidence="1" id="KW-0802">TPR repeat</keyword>
<evidence type="ECO:0000256" key="1">
    <source>
        <dbReference type="PROSITE-ProRule" id="PRU00339"/>
    </source>
</evidence>
<protein>
    <submittedName>
        <fullName evidence="3">Tetratricopeptide (TPR) repeat protein</fullName>
    </submittedName>
</protein>
<dbReference type="EMBL" id="JAASRN010000008">
    <property type="protein sequence ID" value="NIK74845.1"/>
    <property type="molecule type" value="Genomic_DNA"/>
</dbReference>
<evidence type="ECO:0000256" key="2">
    <source>
        <dbReference type="SAM" id="SignalP"/>
    </source>
</evidence>
<dbReference type="SUPFAM" id="SSF48452">
    <property type="entry name" value="TPR-like"/>
    <property type="match status" value="1"/>
</dbReference>
<comment type="caution">
    <text evidence="3">The sequence shown here is derived from an EMBL/GenBank/DDBJ whole genome shotgun (WGS) entry which is preliminary data.</text>
</comment>
<feature type="chain" id="PRO_5032550637" evidence="2">
    <location>
        <begin position="21"/>
        <end position="631"/>
    </location>
</feature>
<sequence length="631" mass="69981">MKHYSNALIALAIAGSVGLAGCNSLSQMTKMAKQQDLKVDPNPLELHGGVVSFKMSAKLPVKMLKKNTEYELKVFFVNDGAKEGQETFKKEVGAITFVSNDYLPQSNKEEPRIEKAMSFDYEEQFERGELAVKGFARSTKKSKEKSTVQMPIAKGVITTSTLIKDILDEPYGLGNEGEGTFAVLDHGYGKEEVKQVYVDFNFEQGSAKLRSAEVRDKGAAIDAFVASKMLVGKDGKSTVNIKGSHSPEGRETINRNLADQRAAVMKQYYLDQMKKYNYAKEELAKVNFDITTQTLDETLPEFFSLLDANTTLTAEQKKEIKNIMQGKEGFVEREKSLQSKPYYKVLMDEVYPKLRYARTDVLQGPKQKTDAEIASLARQIAKGEKSTQELTEAELLYAASMTPDMEEKVAIYGAAIKKNDSYVAHNNLAAVQLEMALKETDKAKREKLVSDAITHLEIAKNRKETAEVNYNLGLAYAMKGDKGKGEQAINRAIEIGSDNPATLRKLNGAKGIMLMKQAKSYDDKKYVEAEQAFAAAGNGHKVLFNKALAQLLHRDYDKAMVSFDAAINSAPNDGLSYYGKAITAARKGNAAEMLKALKKAIELNGDLRARAAKDLEFINYFNSTEFQDAIR</sequence>
<feature type="signal peptide" evidence="2">
    <location>
        <begin position="1"/>
        <end position="20"/>
    </location>
</feature>